<dbReference type="Proteomes" id="UP000240838">
    <property type="component" value="Unassembled WGS sequence"/>
</dbReference>
<accession>A0A2R6AMI0</accession>
<protein>
    <recommendedName>
        <fullName evidence="3">DDE domain-containing protein</fullName>
    </recommendedName>
</protein>
<comment type="caution">
    <text evidence="1">The sequence shown here is derived from an EMBL/GenBank/DDBJ whole genome shotgun (WGS) entry which is preliminary data.</text>
</comment>
<dbReference type="EMBL" id="NEXA01000276">
    <property type="protein sequence ID" value="PSN87555.1"/>
    <property type="molecule type" value="Genomic_DNA"/>
</dbReference>
<organism evidence="1 2">
    <name type="scientific">Candidatus Marsarchaeota G1 archaeon OSP_B</name>
    <dbReference type="NCBI Taxonomy" id="1978153"/>
    <lineage>
        <taxon>Archaea</taxon>
        <taxon>Candidatus Marsarchaeota</taxon>
        <taxon>Candidatus Marsarchaeota group 1</taxon>
    </lineage>
</organism>
<reference evidence="1 2" key="1">
    <citation type="submission" date="2017-04" db="EMBL/GenBank/DDBJ databases">
        <title>Novel microbial lineages endemic to geothermal iron-oxide mats fill important gaps in the evolutionary history of Archaea.</title>
        <authorList>
            <person name="Jay Z.J."/>
            <person name="Beam J.P."/>
            <person name="Dlakic M."/>
            <person name="Rusch D.B."/>
            <person name="Kozubal M.A."/>
            <person name="Inskeep W.P."/>
        </authorList>
    </citation>
    <scope>NUCLEOTIDE SEQUENCE [LARGE SCALE GENOMIC DNA]</scope>
    <source>
        <strain evidence="1">OSP_B</strain>
    </source>
</reference>
<dbReference type="AlphaFoldDB" id="A0A2R6AMI0"/>
<sequence>MFIAVVVKRCGTPLCVLVAVDAYTTQFGSLFRACEQRKTLRFLRRLRTRCLGNPVILTHQALWYHE</sequence>
<evidence type="ECO:0000313" key="2">
    <source>
        <dbReference type="Proteomes" id="UP000240838"/>
    </source>
</evidence>
<proteinExistence type="predicted"/>
<evidence type="ECO:0008006" key="3">
    <source>
        <dbReference type="Google" id="ProtNLM"/>
    </source>
</evidence>
<name>A0A2R6AMI0_9ARCH</name>
<gene>
    <name evidence="1" type="ORF">B9P99_06415</name>
</gene>
<evidence type="ECO:0000313" key="1">
    <source>
        <dbReference type="EMBL" id="PSN87555.1"/>
    </source>
</evidence>